<reference evidence="1" key="1">
    <citation type="submission" date="2022-01" db="EMBL/GenBank/DDBJ databases">
        <authorList>
            <person name="King R."/>
        </authorList>
    </citation>
    <scope>NUCLEOTIDE SEQUENCE</scope>
</reference>
<name>A0A9P0EFQ2_NEZVI</name>
<gene>
    <name evidence="1" type="ORF">NEZAVI_LOCUS4815</name>
</gene>
<proteinExistence type="predicted"/>
<protein>
    <submittedName>
        <fullName evidence="1">Uncharacterized protein</fullName>
    </submittedName>
</protein>
<evidence type="ECO:0000313" key="1">
    <source>
        <dbReference type="EMBL" id="CAH1394287.1"/>
    </source>
</evidence>
<keyword evidence="2" id="KW-1185">Reference proteome</keyword>
<evidence type="ECO:0000313" key="2">
    <source>
        <dbReference type="Proteomes" id="UP001152798"/>
    </source>
</evidence>
<dbReference type="Proteomes" id="UP001152798">
    <property type="component" value="Chromosome 2"/>
</dbReference>
<dbReference type="AlphaFoldDB" id="A0A9P0EFQ2"/>
<sequence length="108" mass="12316">MPSSSIRTKADNLVGCDQGFLRANPRQRRTLECSFGTTAELTWHCELERNSAGKPNDCQQTEYHLEASNRFQNIDLIVFCGCFNSFSQKWCFVVPSKQTPYQTITEEG</sequence>
<dbReference type="EMBL" id="OV725078">
    <property type="protein sequence ID" value="CAH1394287.1"/>
    <property type="molecule type" value="Genomic_DNA"/>
</dbReference>
<accession>A0A9P0EFQ2</accession>
<organism evidence="1 2">
    <name type="scientific">Nezara viridula</name>
    <name type="common">Southern green stink bug</name>
    <name type="synonym">Cimex viridulus</name>
    <dbReference type="NCBI Taxonomy" id="85310"/>
    <lineage>
        <taxon>Eukaryota</taxon>
        <taxon>Metazoa</taxon>
        <taxon>Ecdysozoa</taxon>
        <taxon>Arthropoda</taxon>
        <taxon>Hexapoda</taxon>
        <taxon>Insecta</taxon>
        <taxon>Pterygota</taxon>
        <taxon>Neoptera</taxon>
        <taxon>Paraneoptera</taxon>
        <taxon>Hemiptera</taxon>
        <taxon>Heteroptera</taxon>
        <taxon>Panheteroptera</taxon>
        <taxon>Pentatomomorpha</taxon>
        <taxon>Pentatomoidea</taxon>
        <taxon>Pentatomidae</taxon>
        <taxon>Pentatominae</taxon>
        <taxon>Nezara</taxon>
    </lineage>
</organism>